<dbReference type="STRING" id="1776.BHQ18_06945"/>
<dbReference type="AlphaFoldDB" id="A0A1E3RP03"/>
<protein>
    <submittedName>
        <fullName evidence="1">Uncharacterized protein</fullName>
    </submittedName>
</protein>
<gene>
    <name evidence="1" type="ORF">BHQ18_06945</name>
</gene>
<sequence>MARLLTGKITVHGTDHEDFGANEHPTDNVRQVGPLIMHPGQGFIDLGKPTVSWGGECRVEVDLEAHLTDLNDAIRVHGWAYFFEGASEHTNELEDHREFDFHVNRTTGTSPETTFSVPLRNSTVVGAEDHAEVFFALSNRIVEEE</sequence>
<organism evidence="1 2">
    <name type="scientific">Mycolicibacterium flavescens</name>
    <name type="common">Mycobacterium flavescens</name>
    <dbReference type="NCBI Taxonomy" id="1776"/>
    <lineage>
        <taxon>Bacteria</taxon>
        <taxon>Bacillati</taxon>
        <taxon>Actinomycetota</taxon>
        <taxon>Actinomycetes</taxon>
        <taxon>Mycobacteriales</taxon>
        <taxon>Mycobacteriaceae</taxon>
        <taxon>Mycolicibacterium</taxon>
    </lineage>
</organism>
<name>A0A1E3RP03_MYCFV</name>
<evidence type="ECO:0000313" key="1">
    <source>
        <dbReference type="EMBL" id="ODQ91127.1"/>
    </source>
</evidence>
<accession>A0A1E3RP03</accession>
<keyword evidence="2" id="KW-1185">Reference proteome</keyword>
<dbReference type="EMBL" id="MIHA01000004">
    <property type="protein sequence ID" value="ODQ91127.1"/>
    <property type="molecule type" value="Genomic_DNA"/>
</dbReference>
<reference evidence="2" key="1">
    <citation type="submission" date="2016-09" db="EMBL/GenBank/DDBJ databases">
        <authorList>
            <person name="Greninger A.L."/>
            <person name="Jerome K.R."/>
            <person name="Mcnair B."/>
            <person name="Wallis C."/>
            <person name="Fang F."/>
        </authorList>
    </citation>
    <scope>NUCLEOTIDE SEQUENCE [LARGE SCALE GENOMIC DNA]</scope>
    <source>
        <strain evidence="2">M6</strain>
    </source>
</reference>
<proteinExistence type="predicted"/>
<dbReference type="RefSeq" id="WP_069412861.1">
    <property type="nucleotide sequence ID" value="NZ_JACKUL010000024.1"/>
</dbReference>
<comment type="caution">
    <text evidence="1">The sequence shown here is derived from an EMBL/GenBank/DDBJ whole genome shotgun (WGS) entry which is preliminary data.</text>
</comment>
<dbReference type="OrthoDB" id="514320at2"/>
<dbReference type="Proteomes" id="UP000094053">
    <property type="component" value="Unassembled WGS sequence"/>
</dbReference>
<evidence type="ECO:0000313" key="2">
    <source>
        <dbReference type="Proteomes" id="UP000094053"/>
    </source>
</evidence>